<dbReference type="Gene3D" id="3.30.1370.100">
    <property type="entry name" value="MutL, C-terminal domain, regulatory subdomain"/>
    <property type="match status" value="1"/>
</dbReference>
<dbReference type="InterPro" id="IPR020667">
    <property type="entry name" value="DNA_mismatch_repair_MutL"/>
</dbReference>
<dbReference type="EMBL" id="UINC01000936">
    <property type="protein sequence ID" value="SUZ64517.1"/>
    <property type="molecule type" value="Genomic_DNA"/>
</dbReference>
<dbReference type="InterPro" id="IPR002099">
    <property type="entry name" value="MutL/Mlh/PMS"/>
</dbReference>
<gene>
    <name evidence="6" type="ORF">METZ01_LOCUS17371</name>
</gene>
<dbReference type="GO" id="GO:0005524">
    <property type="term" value="F:ATP binding"/>
    <property type="evidence" value="ECO:0007669"/>
    <property type="project" value="InterPro"/>
</dbReference>
<dbReference type="SUPFAM" id="SSF118116">
    <property type="entry name" value="DNA mismatch repair protein MutL"/>
    <property type="match status" value="1"/>
</dbReference>
<dbReference type="GO" id="GO:0006298">
    <property type="term" value="P:mismatch repair"/>
    <property type="evidence" value="ECO:0007669"/>
    <property type="project" value="InterPro"/>
</dbReference>
<evidence type="ECO:0000313" key="6">
    <source>
        <dbReference type="EMBL" id="SUZ64517.1"/>
    </source>
</evidence>
<protein>
    <recommendedName>
        <fullName evidence="7">DNA mismatch repair protein S5 domain-containing protein</fullName>
    </recommendedName>
</protein>
<dbReference type="AlphaFoldDB" id="A0A381PE67"/>
<dbReference type="InterPro" id="IPR020568">
    <property type="entry name" value="Ribosomal_Su5_D2-typ_SF"/>
</dbReference>
<evidence type="ECO:0000259" key="5">
    <source>
        <dbReference type="SMART" id="SM01340"/>
    </source>
</evidence>
<dbReference type="Pfam" id="PF01119">
    <property type="entry name" value="DNA_mis_repair"/>
    <property type="match status" value="1"/>
</dbReference>
<dbReference type="InterPro" id="IPR036890">
    <property type="entry name" value="HATPase_C_sf"/>
</dbReference>
<accession>A0A381PE67</accession>
<evidence type="ECO:0000259" key="4">
    <source>
        <dbReference type="SMART" id="SM00853"/>
    </source>
</evidence>
<dbReference type="InterPro" id="IPR037198">
    <property type="entry name" value="MutL_C_sf"/>
</dbReference>
<dbReference type="Gene3D" id="3.30.230.10">
    <property type="match status" value="1"/>
</dbReference>
<evidence type="ECO:0008006" key="7">
    <source>
        <dbReference type="Google" id="ProtNLM"/>
    </source>
</evidence>
<reference evidence="6" key="1">
    <citation type="submission" date="2018-05" db="EMBL/GenBank/DDBJ databases">
        <authorList>
            <person name="Lanie J.A."/>
            <person name="Ng W.-L."/>
            <person name="Kazmierczak K.M."/>
            <person name="Andrzejewski T.M."/>
            <person name="Davidsen T.M."/>
            <person name="Wayne K.J."/>
            <person name="Tettelin H."/>
            <person name="Glass J.I."/>
            <person name="Rusch D."/>
            <person name="Podicherti R."/>
            <person name="Tsui H.-C.T."/>
            <person name="Winkler M.E."/>
        </authorList>
    </citation>
    <scope>NUCLEOTIDE SEQUENCE</scope>
</reference>
<organism evidence="6">
    <name type="scientific">marine metagenome</name>
    <dbReference type="NCBI Taxonomy" id="408172"/>
    <lineage>
        <taxon>unclassified sequences</taxon>
        <taxon>metagenomes</taxon>
        <taxon>ecological metagenomes</taxon>
    </lineage>
</organism>
<evidence type="ECO:0000256" key="3">
    <source>
        <dbReference type="ARBA" id="ARBA00023204"/>
    </source>
</evidence>
<dbReference type="GO" id="GO:0032300">
    <property type="term" value="C:mismatch repair complex"/>
    <property type="evidence" value="ECO:0007669"/>
    <property type="project" value="InterPro"/>
</dbReference>
<dbReference type="PANTHER" id="PTHR10073:SF12">
    <property type="entry name" value="DNA MISMATCH REPAIR PROTEIN MLH1"/>
    <property type="match status" value="1"/>
</dbReference>
<dbReference type="NCBIfam" id="TIGR00585">
    <property type="entry name" value="mutl"/>
    <property type="match status" value="1"/>
</dbReference>
<dbReference type="Pfam" id="PF08676">
    <property type="entry name" value="MutL_C"/>
    <property type="match status" value="1"/>
</dbReference>
<evidence type="ECO:0000256" key="1">
    <source>
        <dbReference type="ARBA" id="ARBA00006082"/>
    </source>
</evidence>
<evidence type="ECO:0000256" key="2">
    <source>
        <dbReference type="ARBA" id="ARBA00022763"/>
    </source>
</evidence>
<dbReference type="GO" id="GO:0140664">
    <property type="term" value="F:ATP-dependent DNA damage sensor activity"/>
    <property type="evidence" value="ECO:0007669"/>
    <property type="project" value="InterPro"/>
</dbReference>
<feature type="domain" description="MutL C-terminal dimerisation" evidence="4">
    <location>
        <begin position="403"/>
        <end position="546"/>
    </location>
</feature>
<dbReference type="InterPro" id="IPR038973">
    <property type="entry name" value="MutL/Mlh/Pms-like"/>
</dbReference>
<dbReference type="SMART" id="SM00853">
    <property type="entry name" value="MutL_C"/>
    <property type="match status" value="1"/>
</dbReference>
<name>A0A381PE67_9ZZZZ</name>
<proteinExistence type="inferred from homology"/>
<dbReference type="HAMAP" id="MF_00149">
    <property type="entry name" value="DNA_mis_repair"/>
    <property type="match status" value="1"/>
</dbReference>
<dbReference type="GO" id="GO:0030983">
    <property type="term" value="F:mismatched DNA binding"/>
    <property type="evidence" value="ECO:0007669"/>
    <property type="project" value="InterPro"/>
</dbReference>
<dbReference type="CDD" id="cd00782">
    <property type="entry name" value="MutL_Trans"/>
    <property type="match status" value="1"/>
</dbReference>
<comment type="similarity">
    <text evidence="1">Belongs to the DNA mismatch repair MutL/HexB family.</text>
</comment>
<dbReference type="InterPro" id="IPR014721">
    <property type="entry name" value="Ribsml_uS5_D2-typ_fold_subgr"/>
</dbReference>
<dbReference type="InterPro" id="IPR013507">
    <property type="entry name" value="DNA_mismatch_S5_2-like"/>
</dbReference>
<keyword evidence="3" id="KW-0234">DNA repair</keyword>
<dbReference type="CDD" id="cd16926">
    <property type="entry name" value="HATPase_MutL-MLH-PMS-like"/>
    <property type="match status" value="1"/>
</dbReference>
<dbReference type="InterPro" id="IPR014790">
    <property type="entry name" value="MutL_C"/>
</dbReference>
<dbReference type="SUPFAM" id="SSF55874">
    <property type="entry name" value="ATPase domain of HSP90 chaperone/DNA topoisomerase II/histidine kinase"/>
    <property type="match status" value="1"/>
</dbReference>
<dbReference type="Gene3D" id="3.30.1540.20">
    <property type="entry name" value="MutL, C-terminal domain, dimerisation subdomain"/>
    <property type="match status" value="1"/>
</dbReference>
<feature type="domain" description="DNA mismatch repair protein S5" evidence="5">
    <location>
        <begin position="209"/>
        <end position="325"/>
    </location>
</feature>
<dbReference type="InterPro" id="IPR042121">
    <property type="entry name" value="MutL_C_regsub"/>
</dbReference>
<dbReference type="InterPro" id="IPR014762">
    <property type="entry name" value="DNA_mismatch_repair_CS"/>
</dbReference>
<dbReference type="GO" id="GO:0016887">
    <property type="term" value="F:ATP hydrolysis activity"/>
    <property type="evidence" value="ECO:0007669"/>
    <property type="project" value="InterPro"/>
</dbReference>
<keyword evidence="2" id="KW-0227">DNA damage</keyword>
<dbReference type="SUPFAM" id="SSF54211">
    <property type="entry name" value="Ribosomal protein S5 domain 2-like"/>
    <property type="match status" value="1"/>
</dbReference>
<dbReference type="Gene3D" id="3.30.565.10">
    <property type="entry name" value="Histidine kinase-like ATPase, C-terminal domain"/>
    <property type="match status" value="1"/>
</dbReference>
<dbReference type="SMART" id="SM01340">
    <property type="entry name" value="DNA_mis_repair"/>
    <property type="match status" value="1"/>
</dbReference>
<dbReference type="Pfam" id="PF13589">
    <property type="entry name" value="HATPase_c_3"/>
    <property type="match status" value="1"/>
</dbReference>
<dbReference type="PANTHER" id="PTHR10073">
    <property type="entry name" value="DNA MISMATCH REPAIR PROTEIN MLH, PMS, MUTL"/>
    <property type="match status" value="1"/>
</dbReference>
<dbReference type="PROSITE" id="PS00058">
    <property type="entry name" value="DNA_MISMATCH_REPAIR_1"/>
    <property type="match status" value="1"/>
</dbReference>
<dbReference type="InterPro" id="IPR042120">
    <property type="entry name" value="MutL_C_dimsub"/>
</dbReference>
<dbReference type="FunFam" id="3.30.565.10:FF:000003">
    <property type="entry name" value="DNA mismatch repair endonuclease MutL"/>
    <property type="match status" value="1"/>
</dbReference>
<sequence length="589" mass="64220">MAKIIRLSAELANQIAAGEVVERPASAVKELIENALDAGARRISVTIELGGKRFISVEDDGEGMSPDEAILALERHATSKLAKSSDLAAIHTLGFRGEALPSVASVCRLKLRTCGRGQVAGTLIEVSGGVTTSVREVGAPVGTLVEIRDLFFNMPARRKFLKSDRAESARVSKLVTQLALGYPEVGFSLKSSGRQVVQCGPTETVTERFYQLYGDRPDLLEVQKKVGEIAISGYVAALANQRPSRGPQNIFVNRRIVKDRTVAHAIIDSYSRATIKERRPEVHLFIEVPADRVDVNVHPMKAEVRFLDQSFVHEVLRRTLTEALGESGPSQLHSKLMATELNEPKVIPIPEVMVGASIPSRWTPVAAAFVRESPATLIPGNVPENEVVTSVSQPGGGIKPMIALGQFRDTFIVAVDEEGIVVVDQHVAHERVLFERVMTRLSSGRLESQRLLQPILLKLSVGQRQGLATHVEALTQIGFDIEPFGGEDVRVRAVPALLTLGDCENAIRILANDLDELDASHGVDEALRQIAATTACHAAVKANDPLTSEKMRYILDELGRTSYSTVCPHGRPVLLRLGRREIERGFERS</sequence>